<feature type="domain" description="DUF1266" evidence="2">
    <location>
        <begin position="122"/>
        <end position="294"/>
    </location>
</feature>
<reference evidence="4" key="1">
    <citation type="submission" date="2023-07" db="EMBL/GenBank/DDBJ databases">
        <title>Novel species in the genus Lipingzhangella isolated from Sambhar Salt Lake.</title>
        <authorList>
            <person name="Jiya N."/>
            <person name="Kajale S."/>
            <person name="Sharma A."/>
        </authorList>
    </citation>
    <scope>NUCLEOTIDE SEQUENCE [LARGE SCALE GENOMIC DNA]</scope>
    <source>
        <strain evidence="4">LS1_29</strain>
    </source>
</reference>
<feature type="transmembrane region" description="Helical" evidence="1">
    <location>
        <begin position="30"/>
        <end position="46"/>
    </location>
</feature>
<dbReference type="EMBL" id="JAVLVT010000001">
    <property type="protein sequence ID" value="MDS1269335.1"/>
    <property type="molecule type" value="Genomic_DNA"/>
</dbReference>
<keyword evidence="1" id="KW-0812">Transmembrane</keyword>
<sequence length="313" mass="34479">MLSTTVSILGALTILAWLVIAWASNRRQPWALAPLALLVLGLLALGHPGWALLPLAALVVGSFTELVIGVREPPALRTRHPEAPLSTERWAAAVAAPFRVALAEPWDVVVRPSLRRRYRRVLTEQWGAVDRDSLLTAVDHLWSELRSGPRADLIVDLSNGVASTRRHPDDPPGRTIVLTADQVARLREISGAHDTETVVIGAFQWWTSAHLIRLACGGAALDWLTPRETNRLLRQVASDLQRRYGGWYELAQAFHAGHLLWDGAGSTDAESRRVWTALGILTRDPDSPWNQLPWDMPLERVPGEPGAADSARL</sequence>
<evidence type="ECO:0000313" key="3">
    <source>
        <dbReference type="EMBL" id="MDS1269335.1"/>
    </source>
</evidence>
<dbReference type="Proteomes" id="UP001250214">
    <property type="component" value="Unassembled WGS sequence"/>
</dbReference>
<comment type="caution">
    <text evidence="3">The sequence shown here is derived from an EMBL/GenBank/DDBJ whole genome shotgun (WGS) entry which is preliminary data.</text>
</comment>
<dbReference type="Pfam" id="PF06889">
    <property type="entry name" value="DUF1266"/>
    <property type="match status" value="1"/>
</dbReference>
<evidence type="ECO:0000313" key="4">
    <source>
        <dbReference type="Proteomes" id="UP001250214"/>
    </source>
</evidence>
<evidence type="ECO:0000256" key="1">
    <source>
        <dbReference type="SAM" id="Phobius"/>
    </source>
</evidence>
<organism evidence="3 4">
    <name type="scientific">Lipingzhangella rawalii</name>
    <dbReference type="NCBI Taxonomy" id="2055835"/>
    <lineage>
        <taxon>Bacteria</taxon>
        <taxon>Bacillati</taxon>
        <taxon>Actinomycetota</taxon>
        <taxon>Actinomycetes</taxon>
        <taxon>Streptosporangiales</taxon>
        <taxon>Nocardiopsidaceae</taxon>
        <taxon>Lipingzhangella</taxon>
    </lineage>
</organism>
<accession>A0ABU2H206</accession>
<feature type="transmembrane region" description="Helical" evidence="1">
    <location>
        <begin position="6"/>
        <end position="23"/>
    </location>
</feature>
<gene>
    <name evidence="3" type="ORF">RIF23_03385</name>
</gene>
<dbReference type="RefSeq" id="WP_310910816.1">
    <property type="nucleotide sequence ID" value="NZ_JAVLVT010000001.1"/>
</dbReference>
<proteinExistence type="predicted"/>
<dbReference type="InterPro" id="IPR009677">
    <property type="entry name" value="DUF1266"/>
</dbReference>
<keyword evidence="1" id="KW-0472">Membrane</keyword>
<keyword evidence="1" id="KW-1133">Transmembrane helix</keyword>
<protein>
    <submittedName>
        <fullName evidence="3">DUF1266 domain-containing protein</fullName>
    </submittedName>
</protein>
<keyword evidence="4" id="KW-1185">Reference proteome</keyword>
<evidence type="ECO:0000259" key="2">
    <source>
        <dbReference type="Pfam" id="PF06889"/>
    </source>
</evidence>
<name>A0ABU2H206_9ACTN</name>